<comment type="caution">
    <text evidence="1">The sequence shown here is derived from an EMBL/GenBank/DDBJ whole genome shotgun (WGS) entry which is preliminary data.</text>
</comment>
<evidence type="ECO:0000313" key="2">
    <source>
        <dbReference type="Proteomes" id="UP001528912"/>
    </source>
</evidence>
<dbReference type="RefSeq" id="WP_277192525.1">
    <property type="nucleotide sequence ID" value="NZ_JAROAV010000032.1"/>
</dbReference>
<sequence length="358" mass="36929">MSSSRFTTALVTVGLAAGVTGTVALARPAEAGQRTAVTAGALPTAGSKAWGWTAAIQHSTSSRDDQGRLVLISPAGASNPVGEVSDDAMLDDVSYDGRRIITSRWIGTSVEKPLRRVAIWDAATRKATFVTLAIENTDRISIVSNGFLVRDKATQRVQLRSFTGALLTTYAAVSGTHDGPIATPGGGHFMESRGEGVVIRDSATGAVTRTVSAPTGWKGCAPLGGWDASSFVMTCFKPVDDNRADDRPFRVGFTSSVPTTPVTTSAGSWHGAWPTSAPLIGMPARIGDGRAAKVVNGSPVTVRTTAAVTGAVGDKAYLMGSRASTGLSAIDVVNLTTGATSRLTTGLYSDAQTIDQVG</sequence>
<dbReference type="Proteomes" id="UP001528912">
    <property type="component" value="Unassembled WGS sequence"/>
</dbReference>
<proteinExistence type="predicted"/>
<organism evidence="1 2">
    <name type="scientific">Luteipulveratus flavus</name>
    <dbReference type="NCBI Taxonomy" id="3031728"/>
    <lineage>
        <taxon>Bacteria</taxon>
        <taxon>Bacillati</taxon>
        <taxon>Actinomycetota</taxon>
        <taxon>Actinomycetes</taxon>
        <taxon>Micrococcales</taxon>
        <taxon>Dermacoccaceae</taxon>
        <taxon>Luteipulveratus</taxon>
    </lineage>
</organism>
<reference evidence="1 2" key="1">
    <citation type="submission" date="2023-03" db="EMBL/GenBank/DDBJ databases">
        <title>YIM 133296 draft genome.</title>
        <authorList>
            <person name="Xiong L."/>
        </authorList>
    </citation>
    <scope>NUCLEOTIDE SEQUENCE [LARGE SCALE GENOMIC DNA]</scope>
    <source>
        <strain evidence="1 2">YIM 133296</strain>
    </source>
</reference>
<keyword evidence="2" id="KW-1185">Reference proteome</keyword>
<gene>
    <name evidence="1" type="ORF">P4R38_13175</name>
</gene>
<protein>
    <submittedName>
        <fullName evidence="1">Uncharacterized protein</fullName>
    </submittedName>
</protein>
<evidence type="ECO:0000313" key="1">
    <source>
        <dbReference type="EMBL" id="MDF8265202.1"/>
    </source>
</evidence>
<name>A0ABT6CA17_9MICO</name>
<dbReference type="EMBL" id="JAROAV010000032">
    <property type="protein sequence ID" value="MDF8265202.1"/>
    <property type="molecule type" value="Genomic_DNA"/>
</dbReference>
<accession>A0ABT6CA17</accession>